<evidence type="ECO:0000313" key="6">
    <source>
        <dbReference type="Proteomes" id="UP000015503"/>
    </source>
</evidence>
<dbReference type="GO" id="GO:0004518">
    <property type="term" value="F:nuclease activity"/>
    <property type="evidence" value="ECO:0007669"/>
    <property type="project" value="UniProtKB-KW"/>
</dbReference>
<dbReference type="PANTHER" id="PTHR33607:SF2">
    <property type="entry name" value="ENDONUCLEASE-1"/>
    <property type="match status" value="1"/>
</dbReference>
<evidence type="ECO:0000313" key="5">
    <source>
        <dbReference type="EMBL" id="BAN46215.1"/>
    </source>
</evidence>
<dbReference type="InterPro" id="IPR044925">
    <property type="entry name" value="His-Me_finger_sf"/>
</dbReference>
<sequence>MTMRPVVFALSCLAACAASIVLAGGQDRLADPKAAVEQAFWQQLYGRGGTTLYCGKPFSTPAGLSASPVYSAKQIKSALRCVTDGQCQAGNAQFPYMLADLHNLYPEQSRVELARRNALFGTVGEGGQSKLADCDLKSAYQLLEPRDAAKGNVARAIFYMHSEYDLPIVGQLQMFQQWNRLDPVDDEERARNDQIEFLQGNRNRFIDDPTLGDSLQP</sequence>
<keyword evidence="3" id="KW-0378">Hydrolase</keyword>
<evidence type="ECO:0000256" key="3">
    <source>
        <dbReference type="ARBA" id="ARBA00022801"/>
    </source>
</evidence>
<feature type="chain" id="PRO_5004536067" description="Endonuclease I" evidence="4">
    <location>
        <begin position="24"/>
        <end position="217"/>
    </location>
</feature>
<dbReference type="KEGG" id="pre:PCA10_04830"/>
<protein>
    <recommendedName>
        <fullName evidence="7">Endonuclease I</fullName>
    </recommendedName>
</protein>
<name>S6AF03_METRE</name>
<keyword evidence="2" id="KW-0540">Nuclease</keyword>
<dbReference type="Pfam" id="PF04231">
    <property type="entry name" value="Endonuclease_1"/>
    <property type="match status" value="1"/>
</dbReference>
<accession>S6AF03</accession>
<evidence type="ECO:0000256" key="4">
    <source>
        <dbReference type="SAM" id="SignalP"/>
    </source>
</evidence>
<dbReference type="PATRIC" id="fig|1245471.3.peg.485"/>
<reference evidence="5 6" key="1">
    <citation type="journal article" date="2013" name="Genome Announc.">
        <title>Complete Genome Sequence of the Carbazole Degrader Pseudomonas resinovorans Strain CA10 (NBRC 106553).</title>
        <authorList>
            <person name="Shintani M."/>
            <person name="Hosoyama A."/>
            <person name="Ohji S."/>
            <person name="Tsuchikane K."/>
            <person name="Takarada H."/>
            <person name="Yamazoe A."/>
            <person name="Fujita N."/>
            <person name="Nojiri H."/>
        </authorList>
    </citation>
    <scope>NUCLEOTIDE SEQUENCE [LARGE SCALE GENOMIC DNA]</scope>
    <source>
        <strain evidence="5 6">NBRC 106553</strain>
    </source>
</reference>
<dbReference type="InterPro" id="IPR007346">
    <property type="entry name" value="Endonuclease-I"/>
</dbReference>
<organism evidence="5 6">
    <name type="scientific">Metapseudomonas resinovorans NBRC 106553</name>
    <dbReference type="NCBI Taxonomy" id="1245471"/>
    <lineage>
        <taxon>Bacteria</taxon>
        <taxon>Pseudomonadati</taxon>
        <taxon>Pseudomonadota</taxon>
        <taxon>Gammaproteobacteria</taxon>
        <taxon>Pseudomonadales</taxon>
        <taxon>Pseudomonadaceae</taxon>
        <taxon>Metapseudomonas</taxon>
    </lineage>
</organism>
<keyword evidence="6" id="KW-1185">Reference proteome</keyword>
<evidence type="ECO:0000256" key="2">
    <source>
        <dbReference type="ARBA" id="ARBA00022722"/>
    </source>
</evidence>
<dbReference type="AlphaFoldDB" id="S6AF03"/>
<dbReference type="PANTHER" id="PTHR33607">
    <property type="entry name" value="ENDONUCLEASE-1"/>
    <property type="match status" value="1"/>
</dbReference>
<dbReference type="EMBL" id="AP013068">
    <property type="protein sequence ID" value="BAN46215.1"/>
    <property type="molecule type" value="Genomic_DNA"/>
</dbReference>
<keyword evidence="4" id="KW-0732">Signal</keyword>
<evidence type="ECO:0008006" key="7">
    <source>
        <dbReference type="Google" id="ProtNLM"/>
    </source>
</evidence>
<gene>
    <name evidence="5" type="ORF">PCA10_04830</name>
</gene>
<proteinExistence type="inferred from homology"/>
<dbReference type="HOGENOM" id="CLU_070541_0_1_6"/>
<dbReference type="GO" id="GO:0016787">
    <property type="term" value="F:hydrolase activity"/>
    <property type="evidence" value="ECO:0007669"/>
    <property type="project" value="UniProtKB-KW"/>
</dbReference>
<dbReference type="eggNOG" id="COG2356">
    <property type="taxonomic scope" value="Bacteria"/>
</dbReference>
<dbReference type="Proteomes" id="UP000015503">
    <property type="component" value="Chromosome"/>
</dbReference>
<dbReference type="SUPFAM" id="SSF54060">
    <property type="entry name" value="His-Me finger endonucleases"/>
    <property type="match status" value="1"/>
</dbReference>
<comment type="similarity">
    <text evidence="1">Belongs to the EndA/NucM nuclease family.</text>
</comment>
<feature type="signal peptide" evidence="4">
    <location>
        <begin position="1"/>
        <end position="23"/>
    </location>
</feature>
<evidence type="ECO:0000256" key="1">
    <source>
        <dbReference type="ARBA" id="ARBA00006429"/>
    </source>
</evidence>